<proteinExistence type="predicted"/>
<dbReference type="Pfam" id="PF13313">
    <property type="entry name" value="DUF4082"/>
    <property type="match status" value="1"/>
</dbReference>
<organism evidence="3 4">
    <name type="scientific">Arthrobacter phage Wildwest</name>
    <dbReference type="NCBI Taxonomy" id="3051767"/>
    <lineage>
        <taxon>Viruses</taxon>
        <taxon>Duplodnaviria</taxon>
        <taxon>Heunggongvirae</taxon>
        <taxon>Uroviricota</taxon>
        <taxon>Caudoviricetes</taxon>
        <taxon>Casidaviridae</taxon>
        <taxon>Manhattanvirus</taxon>
        <taxon>Manhattanvirus wildwest</taxon>
    </lineage>
</organism>
<reference evidence="3 4" key="1">
    <citation type="submission" date="2023-08" db="EMBL/GenBank/DDBJ databases">
        <authorList>
            <person name="Bearden H.B."/>
            <person name="Frey A.C."/>
            <person name="Joo S.-Y."/>
            <person name="Kamran I.N."/>
            <person name="Lloyd G.E."/>
            <person name="Ohms H.J."/>
            <person name="Prayaga B.S."/>
            <person name="Spencer A.M."/>
            <person name="Gunewardana D.V."/>
            <person name="Tuisl T.J."/>
            <person name="Uhde A.K."/>
            <person name="Van-Hees R.D."/>
            <person name="Walther L.D."/>
            <person name="Wang S.Y."/>
            <person name="Woods E.A."/>
            <person name="Yates E.K."/>
            <person name="Khan H.A."/>
            <person name="Gomez J.L."/>
            <person name="Wire N.L."/>
            <person name="Adair T.L."/>
            <person name="Washington J.M."/>
            <person name="Ko C."/>
            <person name="Russell D.A."/>
            <person name="Jacobs-Sera D."/>
            <person name="Hatfull G.F."/>
        </authorList>
    </citation>
    <scope>NUCLEOTIDE SEQUENCE [LARGE SCALE GENOMIC DNA]</scope>
</reference>
<sequence>MALFNLFDGTPALGKGNDASPLTLGTEFYVTSPAWLTQIRHLTASEGSLARRTGAVFAAATGALVAGPFQMPVPVHGEWCALDLPDAVELTPGVHYRVAIFHPEGDYPATGYYFDDEAARYSGPVVVPNVFDAVAGAQGSYKYDAYLAFPDNSFNATAYFSDVTISDVDPSYVPPVLSGDVDLVLGRPDGHSLAPDAPDGHPLAPASPVGHPLTAIGGDRLHLPASGREYARFPVNVPASTALEASFDGVTWAAMERPNDSTARILVAGPAATGNPLGTPVLTLGHNAALVRLTSNPEVVIRSAGSIYVYTP</sequence>
<dbReference type="Proteomes" id="UP001302726">
    <property type="component" value="Segment"/>
</dbReference>
<gene>
    <name evidence="3" type="primary">1</name>
    <name evidence="3" type="ORF">SEA_WILDWEST_1</name>
</gene>
<accession>A0AA96HTM1</accession>
<name>A0AA96HTM1_9CAUD</name>
<dbReference type="EMBL" id="OR521060">
    <property type="protein sequence ID" value="WNO26020.1"/>
    <property type="molecule type" value="Genomic_DNA"/>
</dbReference>
<keyword evidence="4" id="KW-1185">Reference proteome</keyword>
<protein>
    <recommendedName>
        <fullName evidence="2">DUF4082 domain-containing protein</fullName>
    </recommendedName>
</protein>
<feature type="region of interest" description="Disordered" evidence="1">
    <location>
        <begin position="188"/>
        <end position="209"/>
    </location>
</feature>
<evidence type="ECO:0000313" key="4">
    <source>
        <dbReference type="Proteomes" id="UP001302726"/>
    </source>
</evidence>
<evidence type="ECO:0000256" key="1">
    <source>
        <dbReference type="SAM" id="MobiDB-lite"/>
    </source>
</evidence>
<feature type="domain" description="DUF4082" evidence="2">
    <location>
        <begin position="10"/>
        <end position="160"/>
    </location>
</feature>
<evidence type="ECO:0000313" key="3">
    <source>
        <dbReference type="EMBL" id="WNO26020.1"/>
    </source>
</evidence>
<evidence type="ECO:0000259" key="2">
    <source>
        <dbReference type="Pfam" id="PF13313"/>
    </source>
</evidence>
<dbReference type="InterPro" id="IPR025141">
    <property type="entry name" value="DUF4082"/>
</dbReference>